<sequence length="382" mass="42020">MKRIITLTIALAAFALAASAQTDKISVTAPRAVLAGDNLSVQFDARVGQRAARSGHTLVYRPYLTDGKSRWTLPEIVVRSRRAQVAQQRHNWVSGKAITYDNPMFVRNGETLQYTASVPWQSWMNGAHLAAEAIDMGCCGSATDGSVTLAENLAGPAGFGPGAQTETVIVLVDKPVSGPKTTGDLLAETESYVLPVSEFDRHLPQVMFDDDREDALKVYFDVNSAVLDPYGNGNAGTMRKLLASIRKLQTSPDSNVAHIVVAGFASPEGGFDLNDRLAYNRAAALKKYIGENSGVAEELIHIYNGAEDWQGLRAMVEDSDMPNKQRVLDIIEFVPIWDAYTKSGREDALMKLDGGRTYKYMLRNFFPELRKAAYIKIFYENK</sequence>
<reference evidence="1" key="2">
    <citation type="journal article" date="2013" name="Biotechnol. Biofuels">
        <title>Mining for hemicellulases in the fungus-growing termite Pseudacanthotermes militaris using functional metagenomics.</title>
        <authorList>
            <person name="Bastien G."/>
            <person name="Arnal G."/>
            <person name="Bozonnet S."/>
            <person name="Laguerre S."/>
            <person name="Ferreira F."/>
            <person name="Faure R."/>
            <person name="Henrissat B."/>
            <person name="Lefevre F."/>
            <person name="Robe P."/>
            <person name="Bouchez O."/>
            <person name="Noirot C."/>
            <person name="Dumon C."/>
            <person name="O'Donohue M."/>
        </authorList>
    </citation>
    <scope>NUCLEOTIDE SEQUENCE</scope>
</reference>
<dbReference type="EMBL" id="HF548306">
    <property type="protein sequence ID" value="CCO21499.1"/>
    <property type="molecule type" value="Genomic_DNA"/>
</dbReference>
<organism evidence="1">
    <name type="scientific">termite gut metagenome</name>
    <dbReference type="NCBI Taxonomy" id="433724"/>
    <lineage>
        <taxon>unclassified sequences</taxon>
        <taxon>metagenomes</taxon>
        <taxon>organismal metagenomes</taxon>
    </lineage>
</organism>
<proteinExistence type="predicted"/>
<protein>
    <submittedName>
        <fullName evidence="1">Uncharacterized protein</fullName>
    </submittedName>
</protein>
<dbReference type="AlphaFoldDB" id="S0DET1"/>
<dbReference type="InterPro" id="IPR036737">
    <property type="entry name" value="OmpA-like_sf"/>
</dbReference>
<name>S0DET1_9ZZZZ</name>
<dbReference type="Gene3D" id="3.30.1330.60">
    <property type="entry name" value="OmpA-like domain"/>
    <property type="match status" value="1"/>
</dbReference>
<accession>S0DET1</accession>
<evidence type="ECO:0000313" key="1">
    <source>
        <dbReference type="EMBL" id="CCO21499.1"/>
    </source>
</evidence>
<dbReference type="SUPFAM" id="SSF103088">
    <property type="entry name" value="OmpA-like"/>
    <property type="match status" value="1"/>
</dbReference>
<reference evidence="1" key="1">
    <citation type="submission" date="2012-10" db="EMBL/GenBank/DDBJ databases">
        <authorList>
            <person name="Sandrine L."/>
        </authorList>
    </citation>
    <scope>NUCLEOTIDE SEQUENCE</scope>
</reference>
<gene>
    <name evidence="1" type="ORF">BN138_687</name>
</gene>